<evidence type="ECO:0000256" key="2">
    <source>
        <dbReference type="ARBA" id="ARBA00022527"/>
    </source>
</evidence>
<dbReference type="Proteomes" id="UP000613580">
    <property type="component" value="Unassembled WGS sequence"/>
</dbReference>
<gene>
    <name evidence="8" type="ORF">HMN09_00304300</name>
</gene>
<reference evidence="8" key="1">
    <citation type="submission" date="2020-05" db="EMBL/GenBank/DDBJ databases">
        <title>Mycena genomes resolve the evolution of fungal bioluminescence.</title>
        <authorList>
            <person name="Tsai I.J."/>
        </authorList>
    </citation>
    <scope>NUCLEOTIDE SEQUENCE</scope>
    <source>
        <strain evidence="8">110903Hualien_Pintung</strain>
    </source>
</reference>
<keyword evidence="9" id="KW-1185">Reference proteome</keyword>
<dbReference type="InterPro" id="IPR000719">
    <property type="entry name" value="Prot_kinase_dom"/>
</dbReference>
<protein>
    <recommendedName>
        <fullName evidence="1">non-specific serine/threonine protein kinase</fullName>
        <ecNumber evidence="1">2.7.11.1</ecNumber>
    </recommendedName>
</protein>
<dbReference type="SMART" id="SM00220">
    <property type="entry name" value="S_TKc"/>
    <property type="match status" value="1"/>
</dbReference>
<keyword evidence="3 5" id="KW-0547">Nucleotide-binding</keyword>
<dbReference type="PROSITE" id="PS00108">
    <property type="entry name" value="PROTEIN_KINASE_ST"/>
    <property type="match status" value="1"/>
</dbReference>
<dbReference type="InterPro" id="IPR011009">
    <property type="entry name" value="Kinase-like_dom_sf"/>
</dbReference>
<evidence type="ECO:0000256" key="4">
    <source>
        <dbReference type="ARBA" id="ARBA00022840"/>
    </source>
</evidence>
<organism evidence="8 9">
    <name type="scientific">Mycena chlorophos</name>
    <name type="common">Agaric fungus</name>
    <name type="synonym">Agaricus chlorophos</name>
    <dbReference type="NCBI Taxonomy" id="658473"/>
    <lineage>
        <taxon>Eukaryota</taxon>
        <taxon>Fungi</taxon>
        <taxon>Dikarya</taxon>
        <taxon>Basidiomycota</taxon>
        <taxon>Agaricomycotina</taxon>
        <taxon>Agaricomycetes</taxon>
        <taxon>Agaricomycetidae</taxon>
        <taxon>Agaricales</taxon>
        <taxon>Marasmiineae</taxon>
        <taxon>Mycenaceae</taxon>
        <taxon>Mycena</taxon>
    </lineage>
</organism>
<dbReference type="PROSITE" id="PS00107">
    <property type="entry name" value="PROTEIN_KINASE_ATP"/>
    <property type="match status" value="1"/>
</dbReference>
<dbReference type="InterPro" id="IPR008271">
    <property type="entry name" value="Ser/Thr_kinase_AS"/>
</dbReference>
<feature type="binding site" evidence="5">
    <location>
        <position position="39"/>
    </location>
    <ligand>
        <name>ATP</name>
        <dbReference type="ChEBI" id="CHEBI:30616"/>
    </ligand>
</feature>
<keyword evidence="2 6" id="KW-0723">Serine/threonine-protein kinase</keyword>
<evidence type="ECO:0000256" key="5">
    <source>
        <dbReference type="PROSITE-ProRule" id="PRU10141"/>
    </source>
</evidence>
<dbReference type="EMBL" id="JACAZE010000003">
    <property type="protein sequence ID" value="KAF7319639.1"/>
    <property type="molecule type" value="Genomic_DNA"/>
</dbReference>
<dbReference type="GO" id="GO:0005524">
    <property type="term" value="F:ATP binding"/>
    <property type="evidence" value="ECO:0007669"/>
    <property type="project" value="UniProtKB-UniRule"/>
</dbReference>
<dbReference type="InterPro" id="IPR001245">
    <property type="entry name" value="Ser-Thr/Tyr_kinase_cat_dom"/>
</dbReference>
<evidence type="ECO:0000256" key="1">
    <source>
        <dbReference type="ARBA" id="ARBA00012513"/>
    </source>
</evidence>
<dbReference type="AlphaFoldDB" id="A0A8H6TM71"/>
<dbReference type="PROSITE" id="PS50011">
    <property type="entry name" value="PROTEIN_KINASE_DOM"/>
    <property type="match status" value="1"/>
</dbReference>
<keyword evidence="2 6" id="KW-0808">Transferase</keyword>
<sequence>MDSDRSVIITLGKELGSGAFSTVFLGTVTSSGAAVAVKKKARVSLTVKRPPLQHEVRILQTLQGHPAIPQLVGYYHGLHFEYIAMELLGEPIKAKVKDGMGLSQETVARVGVQMVRTESLLAPSSSSLDPGAGGQLSALEHLLAKGVLHRDVKPANILLCPADASKICLVDFGISCLLAVPRPRDPRAYAKETPIVGTLDWCSLSVHEARFPMCPADDLESLAYALLFLISGSLPWRVSMDSQRETLAQAAQRVHASKQALTGDDLVVSHSGCALAETLGRLLEYARRLAPEEKPDLRHWGRELANAASVDVEELKAAPLDWSPRVPPLQLKERLAMVPPPSASAKLDADVQAASASAGAVVCIPDSMSVPDFSRDWFPEGDRDSSITFPPEEAQKCDEKIPPFFVELVRMW</sequence>
<dbReference type="Pfam" id="PF07714">
    <property type="entry name" value="PK_Tyr_Ser-Thr"/>
    <property type="match status" value="1"/>
</dbReference>
<feature type="domain" description="Protein kinase" evidence="7">
    <location>
        <begin position="9"/>
        <end position="310"/>
    </location>
</feature>
<evidence type="ECO:0000313" key="8">
    <source>
        <dbReference type="EMBL" id="KAF7319639.1"/>
    </source>
</evidence>
<dbReference type="GO" id="GO:0004674">
    <property type="term" value="F:protein serine/threonine kinase activity"/>
    <property type="evidence" value="ECO:0007669"/>
    <property type="project" value="UniProtKB-KW"/>
</dbReference>
<comment type="caution">
    <text evidence="8">The sequence shown here is derived from an EMBL/GenBank/DDBJ whole genome shotgun (WGS) entry which is preliminary data.</text>
</comment>
<evidence type="ECO:0000256" key="6">
    <source>
        <dbReference type="RuleBase" id="RU000304"/>
    </source>
</evidence>
<proteinExistence type="inferred from homology"/>
<keyword evidence="4 5" id="KW-0067">ATP-binding</keyword>
<dbReference type="OrthoDB" id="5579860at2759"/>
<evidence type="ECO:0000259" key="7">
    <source>
        <dbReference type="PROSITE" id="PS50011"/>
    </source>
</evidence>
<keyword evidence="2 6" id="KW-0418">Kinase</keyword>
<dbReference type="InterPro" id="IPR017441">
    <property type="entry name" value="Protein_kinase_ATP_BS"/>
</dbReference>
<dbReference type="InterPro" id="IPR050235">
    <property type="entry name" value="CK1_Ser-Thr_kinase"/>
</dbReference>
<comment type="similarity">
    <text evidence="6">Belongs to the protein kinase superfamily.</text>
</comment>
<evidence type="ECO:0000313" key="9">
    <source>
        <dbReference type="Proteomes" id="UP000613580"/>
    </source>
</evidence>
<dbReference type="SUPFAM" id="SSF56112">
    <property type="entry name" value="Protein kinase-like (PK-like)"/>
    <property type="match status" value="1"/>
</dbReference>
<accession>A0A8H6TM71</accession>
<evidence type="ECO:0000256" key="3">
    <source>
        <dbReference type="ARBA" id="ARBA00022741"/>
    </source>
</evidence>
<dbReference type="PANTHER" id="PTHR11909">
    <property type="entry name" value="CASEIN KINASE-RELATED"/>
    <property type="match status" value="1"/>
</dbReference>
<name>A0A8H6TM71_MYCCL</name>
<dbReference type="EC" id="2.7.11.1" evidence="1"/>
<dbReference type="Gene3D" id="1.10.510.10">
    <property type="entry name" value="Transferase(Phosphotransferase) domain 1"/>
    <property type="match status" value="1"/>
</dbReference>